<dbReference type="Gene3D" id="3.90.176.10">
    <property type="entry name" value="Toxin ADP-ribosyltransferase, Chain A, domain 1"/>
    <property type="match status" value="1"/>
</dbReference>
<feature type="domain" description="Phage head morphogenesis" evidence="2">
    <location>
        <begin position="152"/>
        <end position="254"/>
    </location>
</feature>
<dbReference type="AlphaFoldDB" id="H6NDU9"/>
<dbReference type="EMBL" id="CP003235">
    <property type="protein sequence ID" value="AFC32148.1"/>
    <property type="molecule type" value="Genomic_DNA"/>
</dbReference>
<evidence type="ECO:0000313" key="4">
    <source>
        <dbReference type="Proteomes" id="UP000007523"/>
    </source>
</evidence>
<dbReference type="SUPFAM" id="SSF56399">
    <property type="entry name" value="ADP-ribosylation"/>
    <property type="match status" value="1"/>
</dbReference>
<dbReference type="KEGG" id="pmq:PM3016_5448"/>
<evidence type="ECO:0000259" key="2">
    <source>
        <dbReference type="Pfam" id="PF04233"/>
    </source>
</evidence>
<name>H6NDU9_9BACL</name>
<dbReference type="NCBIfam" id="TIGR01641">
    <property type="entry name" value="phageSPP1_gp7"/>
    <property type="match status" value="1"/>
</dbReference>
<evidence type="ECO:0000313" key="3">
    <source>
        <dbReference type="EMBL" id="AFC32148.1"/>
    </source>
</evidence>
<evidence type="ECO:0008006" key="5">
    <source>
        <dbReference type="Google" id="ProtNLM"/>
    </source>
</evidence>
<dbReference type="PROSITE" id="PS51996">
    <property type="entry name" value="TR_MART"/>
    <property type="match status" value="1"/>
</dbReference>
<dbReference type="RefSeq" id="WP_014371584.1">
    <property type="nucleotide sequence ID" value="NC_016935.1"/>
</dbReference>
<dbReference type="Proteomes" id="UP000007523">
    <property type="component" value="Chromosome"/>
</dbReference>
<organism evidence="3 4">
    <name type="scientific">Paenibacillus mucilaginosus 3016</name>
    <dbReference type="NCBI Taxonomy" id="1116391"/>
    <lineage>
        <taxon>Bacteria</taxon>
        <taxon>Bacillati</taxon>
        <taxon>Bacillota</taxon>
        <taxon>Bacilli</taxon>
        <taxon>Bacillales</taxon>
        <taxon>Paenibacillaceae</taxon>
        <taxon>Paenibacillus</taxon>
    </lineage>
</organism>
<feature type="domain" description="ADP ribosyltransferase" evidence="1">
    <location>
        <begin position="292"/>
        <end position="440"/>
    </location>
</feature>
<evidence type="ECO:0000259" key="1">
    <source>
        <dbReference type="Pfam" id="PF03496"/>
    </source>
</evidence>
<gene>
    <name evidence="3" type="ORF">PM3016_5448</name>
</gene>
<accession>H6NDU9</accession>
<sequence>MTAVARRRLKPLPTRFPDIIARSHAAAVSGLIREMHSGTLDIFNRILKEEARRYQQDSARYDGPLETILATLRLAKDRAKTFIFTPQRITKLAEHFVSRINQYNKRNIGDQVQRVVGIDPTVQEPWLDSFMRASVTENVGYITKIMDDYYAKVEASVLQGVKNGQSLRQLTGKIKKAADVSYSKAKFIAVDQTGSILGQMTAKRHQSAGIRKFKWSTSHDERVRPEHRGYDGKVYEYGKHKLPGTDYRCRCVAIPVFDDDDEDVVAPADSPQETESDIIKNARVFQTADEVKEWEKKVAPAYLKSLNALETSAITKYTGSAYATINKSLRAGNPPDDLVNNISSGLRKFELEEHITVYRGLYSNIFGPVDEMVGLEVTDPGYMSTSLLSSTSFSGTVKMEIKVPAGSRGALVNPISLFQDSEYEFLLDRGSTIKIVEASKDASGVIQILAVVMKNE</sequence>
<keyword evidence="4" id="KW-1185">Reference proteome</keyword>
<dbReference type="InterPro" id="IPR003540">
    <property type="entry name" value="ADP-ribosyltransferase"/>
</dbReference>
<dbReference type="STRING" id="1116391.PM3016_5448"/>
<dbReference type="Pfam" id="PF04233">
    <property type="entry name" value="Phage_Mu_F"/>
    <property type="match status" value="1"/>
</dbReference>
<dbReference type="HOGENOM" id="CLU_599700_0_0_9"/>
<reference evidence="3 4" key="1">
    <citation type="journal article" date="2012" name="J. Bacteriol.">
        <title>Complete Genome Sequence of Paenibacillus mucilaginosus 3016, a Bacterium Functional as Microbial Fertilizer.</title>
        <authorList>
            <person name="Ma M."/>
            <person name="Wang Z."/>
            <person name="Li L."/>
            <person name="Jiang X."/>
            <person name="Guan D."/>
            <person name="Cao F."/>
            <person name="Chen H."/>
            <person name="Wang X."/>
            <person name="Shen D."/>
            <person name="Du B."/>
            <person name="Li J."/>
        </authorList>
    </citation>
    <scope>NUCLEOTIDE SEQUENCE [LARGE SCALE GENOMIC DNA]</scope>
    <source>
        <strain evidence="3 4">3016</strain>
    </source>
</reference>
<protein>
    <recommendedName>
        <fullName evidence="5">Phage head morphogenesis domain-containing protein</fullName>
    </recommendedName>
</protein>
<dbReference type="Pfam" id="PF03496">
    <property type="entry name" value="ADPrib_exo_Tox"/>
    <property type="match status" value="1"/>
</dbReference>
<proteinExistence type="predicted"/>
<dbReference type="GO" id="GO:0005576">
    <property type="term" value="C:extracellular region"/>
    <property type="evidence" value="ECO:0007669"/>
    <property type="project" value="InterPro"/>
</dbReference>
<dbReference type="InterPro" id="IPR006528">
    <property type="entry name" value="Phage_head_morphogenesis_dom"/>
</dbReference>